<dbReference type="EMBL" id="CP159534">
    <property type="protein sequence ID" value="XCJ71185.1"/>
    <property type="molecule type" value="Genomic_DNA"/>
</dbReference>
<dbReference type="KEGG" id="stac:ABII15_14910"/>
<dbReference type="AlphaFoldDB" id="A0AAU8ISF8"/>
<dbReference type="InterPro" id="IPR027575">
    <property type="entry name" value="LD_lanti_pre"/>
</dbReference>
<reference evidence="1" key="1">
    <citation type="submission" date="2024-06" db="EMBL/GenBank/DDBJ databases">
        <title>Streptomyces sp. strain HUAS MG91 genome sequences.</title>
        <authorList>
            <person name="Mo P."/>
        </authorList>
    </citation>
    <scope>NUCLEOTIDE SEQUENCE</scope>
    <source>
        <strain evidence="1">HUAS MG91</strain>
    </source>
</reference>
<protein>
    <submittedName>
        <fullName evidence="1">FxLD family lanthipeptide</fullName>
    </submittedName>
</protein>
<dbReference type="NCBIfam" id="TIGR04363">
    <property type="entry name" value="LD_lanti_pre"/>
    <property type="match status" value="1"/>
</dbReference>
<accession>A0AAU8ISF8</accession>
<name>A0AAU8ISF8_9ACTN</name>
<proteinExistence type="predicted"/>
<sequence>MTIAKEKPTKPTVAVAEPVPAEEWELKTTVTRTPTPIVEACGSSDGCGHTCASACASS</sequence>
<gene>
    <name evidence="1" type="ORF">ABII15_14910</name>
</gene>
<organism evidence="1">
    <name type="scientific">Streptomyces tabacisoli</name>
    <dbReference type="NCBI Taxonomy" id="3156398"/>
    <lineage>
        <taxon>Bacteria</taxon>
        <taxon>Bacillati</taxon>
        <taxon>Actinomycetota</taxon>
        <taxon>Actinomycetes</taxon>
        <taxon>Kitasatosporales</taxon>
        <taxon>Streptomycetaceae</taxon>
        <taxon>Streptomyces</taxon>
    </lineage>
</organism>
<evidence type="ECO:0000313" key="1">
    <source>
        <dbReference type="EMBL" id="XCJ71185.1"/>
    </source>
</evidence>
<dbReference type="RefSeq" id="WP_353942812.1">
    <property type="nucleotide sequence ID" value="NZ_CP159534.1"/>
</dbReference>